<gene>
    <name evidence="2" type="ORF">EV420DRAFT_1487493</name>
</gene>
<protein>
    <submittedName>
        <fullName evidence="2">Uncharacterized protein</fullName>
    </submittedName>
</protein>
<keyword evidence="3" id="KW-1185">Reference proteome</keyword>
<feature type="region of interest" description="Disordered" evidence="1">
    <location>
        <begin position="24"/>
        <end position="57"/>
    </location>
</feature>
<dbReference type="GeneID" id="85354076"/>
<accession>A0AA39MJU2</accession>
<sequence>MAGQCALDADGNLKSPSKINFYHDVDDDVPMAGPEAASKPQASEPLGRGQRTGKAGRMKDALEAEKLDEYGVSIKPVVLMLVKHRLHLAHTAVNELLDSAVKLSKNLDGTVYGPAVARHCTVAIRPYTVDVLSDNLGHQGFGTRLSIFPKSLIRFPANEITLLE</sequence>
<name>A0AA39MJU2_ARMTA</name>
<evidence type="ECO:0000256" key="1">
    <source>
        <dbReference type="SAM" id="MobiDB-lite"/>
    </source>
</evidence>
<reference evidence="2" key="1">
    <citation type="submission" date="2023-06" db="EMBL/GenBank/DDBJ databases">
        <authorList>
            <consortium name="Lawrence Berkeley National Laboratory"/>
            <person name="Ahrendt S."/>
            <person name="Sahu N."/>
            <person name="Indic B."/>
            <person name="Wong-Bajracharya J."/>
            <person name="Merenyi Z."/>
            <person name="Ke H.-M."/>
            <person name="Monk M."/>
            <person name="Kocsube S."/>
            <person name="Drula E."/>
            <person name="Lipzen A."/>
            <person name="Balint B."/>
            <person name="Henrissat B."/>
            <person name="Andreopoulos B."/>
            <person name="Martin F.M."/>
            <person name="Harder C.B."/>
            <person name="Rigling D."/>
            <person name="Ford K.L."/>
            <person name="Foster G.D."/>
            <person name="Pangilinan J."/>
            <person name="Papanicolaou A."/>
            <person name="Barry K."/>
            <person name="LaButti K."/>
            <person name="Viragh M."/>
            <person name="Koriabine M."/>
            <person name="Yan M."/>
            <person name="Riley R."/>
            <person name="Champramary S."/>
            <person name="Plett K.L."/>
            <person name="Tsai I.J."/>
            <person name="Slot J."/>
            <person name="Sipos G."/>
            <person name="Plett J."/>
            <person name="Nagy L.G."/>
            <person name="Grigoriev I.V."/>
        </authorList>
    </citation>
    <scope>NUCLEOTIDE SEQUENCE</scope>
    <source>
        <strain evidence="2">CCBAS 213</strain>
    </source>
</reference>
<evidence type="ECO:0000313" key="2">
    <source>
        <dbReference type="EMBL" id="KAK0436503.1"/>
    </source>
</evidence>
<dbReference type="EMBL" id="JAUEPS010000125">
    <property type="protein sequence ID" value="KAK0436503.1"/>
    <property type="molecule type" value="Genomic_DNA"/>
</dbReference>
<dbReference type="AlphaFoldDB" id="A0AA39MJU2"/>
<comment type="caution">
    <text evidence="2">The sequence shown here is derived from an EMBL/GenBank/DDBJ whole genome shotgun (WGS) entry which is preliminary data.</text>
</comment>
<evidence type="ECO:0000313" key="3">
    <source>
        <dbReference type="Proteomes" id="UP001175211"/>
    </source>
</evidence>
<organism evidence="2 3">
    <name type="scientific">Armillaria tabescens</name>
    <name type="common">Ringless honey mushroom</name>
    <name type="synonym">Agaricus tabescens</name>
    <dbReference type="NCBI Taxonomy" id="1929756"/>
    <lineage>
        <taxon>Eukaryota</taxon>
        <taxon>Fungi</taxon>
        <taxon>Dikarya</taxon>
        <taxon>Basidiomycota</taxon>
        <taxon>Agaricomycotina</taxon>
        <taxon>Agaricomycetes</taxon>
        <taxon>Agaricomycetidae</taxon>
        <taxon>Agaricales</taxon>
        <taxon>Marasmiineae</taxon>
        <taxon>Physalacriaceae</taxon>
        <taxon>Desarmillaria</taxon>
    </lineage>
</organism>
<proteinExistence type="predicted"/>
<dbReference type="Proteomes" id="UP001175211">
    <property type="component" value="Unassembled WGS sequence"/>
</dbReference>
<dbReference type="RefSeq" id="XP_060322306.1">
    <property type="nucleotide sequence ID" value="XM_060470528.1"/>
</dbReference>